<dbReference type="SUPFAM" id="SSF48695">
    <property type="entry name" value="Multiheme cytochromes"/>
    <property type="match status" value="1"/>
</dbReference>
<dbReference type="Gene3D" id="1.10.1130.10">
    <property type="entry name" value="Flavocytochrome C3, Chain A"/>
    <property type="match status" value="2"/>
</dbReference>
<dbReference type="InterPro" id="IPR036280">
    <property type="entry name" value="Multihaem_cyt_sf"/>
</dbReference>
<sequence>MTGRRRHRRVPPDRTSTVRPLSSLRLHAPTVLLLLAAAILGLAVATARSPRVPERNITQRPIEVTTDGYVSSKTCQACHPAEYHSWAGSFHRTMTQVATPETVRADFNGTRVANTHGQPMNLERRGDEFWAEFDDPAWEGPENERPRITRQVVMITGSHHQNIYWYATGHDRGVNILPAAYLIEEQQWAPRSAVVLHPPGQSLPMLNGHWNAICIACHTTQGKTAFDTPFLSAPFESQTIDTTVAEFGIACESCHGPAQAHVEANRNPLRRYGLHFSGAPDPTIVLPTRLDPQRSSQVCGQCHSVWEFYDLPGERFANSEGLPYRPGDELGGTRFIAQPSVDQNSPEIRALVEGDPEFVRGSFWPDGMIRVSGREYNGLIDSPCFQQATDPERTLSCFSCHGLHQTPDDPRPIDEWAATHQVSTGMNGSDGCLQCHDFIRTDVTAHTRHAGG</sequence>
<evidence type="ECO:0008006" key="3">
    <source>
        <dbReference type="Google" id="ProtNLM"/>
    </source>
</evidence>
<keyword evidence="1" id="KW-0732">Signal</keyword>
<dbReference type="EMBL" id="UINC01057584">
    <property type="protein sequence ID" value="SVB78898.1"/>
    <property type="molecule type" value="Genomic_DNA"/>
</dbReference>
<evidence type="ECO:0000256" key="1">
    <source>
        <dbReference type="ARBA" id="ARBA00022729"/>
    </source>
</evidence>
<gene>
    <name evidence="2" type="ORF">METZ01_LOCUS231752</name>
</gene>
<accession>A0A382GUX1</accession>
<dbReference type="AlphaFoldDB" id="A0A382GUX1"/>
<organism evidence="2">
    <name type="scientific">marine metagenome</name>
    <dbReference type="NCBI Taxonomy" id="408172"/>
    <lineage>
        <taxon>unclassified sequences</taxon>
        <taxon>metagenomes</taxon>
        <taxon>ecological metagenomes</taxon>
    </lineage>
</organism>
<dbReference type="InterPro" id="IPR051829">
    <property type="entry name" value="Multiheme_Cytochr_ET"/>
</dbReference>
<reference evidence="2" key="1">
    <citation type="submission" date="2018-05" db="EMBL/GenBank/DDBJ databases">
        <authorList>
            <person name="Lanie J.A."/>
            <person name="Ng W.-L."/>
            <person name="Kazmierczak K.M."/>
            <person name="Andrzejewski T.M."/>
            <person name="Davidsen T.M."/>
            <person name="Wayne K.J."/>
            <person name="Tettelin H."/>
            <person name="Glass J.I."/>
            <person name="Rusch D."/>
            <person name="Podicherti R."/>
            <person name="Tsui H.-C.T."/>
            <person name="Winkler M.E."/>
        </authorList>
    </citation>
    <scope>NUCLEOTIDE SEQUENCE</scope>
</reference>
<proteinExistence type="predicted"/>
<name>A0A382GUX1_9ZZZZ</name>
<protein>
    <recommendedName>
        <fullName evidence="3">Cytochrome c-552/4 domain-containing protein</fullName>
    </recommendedName>
</protein>
<dbReference type="PANTHER" id="PTHR35038">
    <property type="entry name" value="DISSIMILATORY SULFITE REDUCTASE SIRA"/>
    <property type="match status" value="1"/>
</dbReference>
<feature type="non-terminal residue" evidence="2">
    <location>
        <position position="452"/>
    </location>
</feature>
<dbReference type="PANTHER" id="PTHR35038:SF8">
    <property type="entry name" value="C-TYPE POLYHEME CYTOCHROME OMCC"/>
    <property type="match status" value="1"/>
</dbReference>
<evidence type="ECO:0000313" key="2">
    <source>
        <dbReference type="EMBL" id="SVB78898.1"/>
    </source>
</evidence>